<dbReference type="AlphaFoldDB" id="A0A9W8JE34"/>
<dbReference type="Proteomes" id="UP001140091">
    <property type="component" value="Unassembled WGS sequence"/>
</dbReference>
<reference evidence="2" key="1">
    <citation type="submission" date="2022-06" db="EMBL/GenBank/DDBJ databases">
        <title>Genome Sequence of Candolleomyces eurysporus.</title>
        <authorList>
            <person name="Buettner E."/>
        </authorList>
    </citation>
    <scope>NUCLEOTIDE SEQUENCE</scope>
    <source>
        <strain evidence="2">VTCC 930004</strain>
    </source>
</reference>
<evidence type="ECO:0000313" key="2">
    <source>
        <dbReference type="EMBL" id="KAJ2929118.1"/>
    </source>
</evidence>
<keyword evidence="3" id="KW-1185">Reference proteome</keyword>
<feature type="compositionally biased region" description="Basic and acidic residues" evidence="1">
    <location>
        <begin position="91"/>
        <end position="103"/>
    </location>
</feature>
<accession>A0A9W8JE34</accession>
<feature type="region of interest" description="Disordered" evidence="1">
    <location>
        <begin position="1"/>
        <end position="132"/>
    </location>
</feature>
<gene>
    <name evidence="2" type="ORF">H1R20_g7979</name>
</gene>
<evidence type="ECO:0000256" key="1">
    <source>
        <dbReference type="SAM" id="MobiDB-lite"/>
    </source>
</evidence>
<feature type="compositionally biased region" description="Basic and acidic residues" evidence="1">
    <location>
        <begin position="34"/>
        <end position="48"/>
    </location>
</feature>
<comment type="caution">
    <text evidence="2">The sequence shown here is derived from an EMBL/GenBank/DDBJ whole genome shotgun (WGS) entry which is preliminary data.</text>
</comment>
<feature type="compositionally biased region" description="Basic residues" evidence="1">
    <location>
        <begin position="1"/>
        <end position="14"/>
    </location>
</feature>
<proteinExistence type="predicted"/>
<name>A0A9W8JE34_9AGAR</name>
<organism evidence="2 3">
    <name type="scientific">Candolleomyces eurysporus</name>
    <dbReference type="NCBI Taxonomy" id="2828524"/>
    <lineage>
        <taxon>Eukaryota</taxon>
        <taxon>Fungi</taxon>
        <taxon>Dikarya</taxon>
        <taxon>Basidiomycota</taxon>
        <taxon>Agaricomycotina</taxon>
        <taxon>Agaricomycetes</taxon>
        <taxon>Agaricomycetidae</taxon>
        <taxon>Agaricales</taxon>
        <taxon>Agaricineae</taxon>
        <taxon>Psathyrellaceae</taxon>
        <taxon>Candolleomyces</taxon>
    </lineage>
</organism>
<feature type="compositionally biased region" description="Basic and acidic residues" evidence="1">
    <location>
        <begin position="112"/>
        <end position="130"/>
    </location>
</feature>
<evidence type="ECO:0000313" key="3">
    <source>
        <dbReference type="Proteomes" id="UP001140091"/>
    </source>
</evidence>
<feature type="non-terminal residue" evidence="2">
    <location>
        <position position="149"/>
    </location>
</feature>
<feature type="compositionally biased region" description="Polar residues" evidence="1">
    <location>
        <begin position="24"/>
        <end position="33"/>
    </location>
</feature>
<sequence length="149" mass="16552">MATRKSGLKRKKGVTFHDIPEPEGSSSSQTAPRGHTETYTETFRREGVRVTTTLTVQIPPSPVKPKPAVRSIGAENVHDHSSQPTHADNPFNEKSEGNNKEFYIKSPYDTLWHGDDESSADEREGGEPKLKRWRTQAVGVLVTGIGHNY</sequence>
<protein>
    <submittedName>
        <fullName evidence="2">Uncharacterized protein</fullName>
    </submittedName>
</protein>
<dbReference type="EMBL" id="JANBPK010000896">
    <property type="protein sequence ID" value="KAJ2929118.1"/>
    <property type="molecule type" value="Genomic_DNA"/>
</dbReference>